<sequence length="202" mass="23266">MPNSNRGSCGFRSSDLEEEYDRPSKSQLKREMTALQKLGEQLVNESADRLKRVPMPDKLRDAIMECQKIRHNEGRRRQLQYVGKIMRSLDEDAVAQINNTLDSWKGLLKADTVLMHAIENQREKLLSDGSALTEFVQRYPAADIQQLRTLIRNAKKEAAENKPPKSYREIYRQLKQLMSPPSISTENSDEIDESEEADEEKS</sequence>
<evidence type="ECO:0000256" key="3">
    <source>
        <dbReference type="ARBA" id="ARBA00022730"/>
    </source>
</evidence>
<dbReference type="Pfam" id="PF04751">
    <property type="entry name" value="DarP"/>
    <property type="match status" value="1"/>
</dbReference>
<dbReference type="OrthoDB" id="5293604at2"/>
<protein>
    <recommendedName>
        <fullName evidence="5">Dual-action ribosomal maturation protein DarP</fullName>
    </recommendedName>
    <alternativeName>
        <fullName evidence="5">Large ribosomal subunit assembly factor DarP</fullName>
    </alternativeName>
</protein>
<accession>C3XCL1</accession>
<gene>
    <name evidence="5" type="primary">darP</name>
    <name evidence="7" type="ORF">OFBG_01965</name>
</gene>
<dbReference type="STRING" id="847.BRW83_0113"/>
<dbReference type="RefSeq" id="WP_005882539.1">
    <property type="nucleotide sequence ID" value="NZ_CP019430.1"/>
</dbReference>
<keyword evidence="1 5" id="KW-0963">Cytoplasm</keyword>
<dbReference type="PIRSF" id="PIRSF016183">
    <property type="entry name" value="UCP016183"/>
    <property type="match status" value="1"/>
</dbReference>
<dbReference type="NCBIfam" id="NF003593">
    <property type="entry name" value="PRK05255.1-1"/>
    <property type="match status" value="1"/>
</dbReference>
<evidence type="ECO:0000256" key="5">
    <source>
        <dbReference type="HAMAP-Rule" id="MF_00765"/>
    </source>
</evidence>
<dbReference type="InterPro" id="IPR023153">
    <property type="entry name" value="DarP_sf"/>
</dbReference>
<keyword evidence="3 5" id="KW-0699">rRNA-binding</keyword>
<organism evidence="7 8">
    <name type="scientific">Oxalobacter formigenes OXCC13</name>
    <dbReference type="NCBI Taxonomy" id="556269"/>
    <lineage>
        <taxon>Bacteria</taxon>
        <taxon>Pseudomonadati</taxon>
        <taxon>Pseudomonadota</taxon>
        <taxon>Betaproteobacteria</taxon>
        <taxon>Burkholderiales</taxon>
        <taxon>Oxalobacteraceae</taxon>
        <taxon>Oxalobacter</taxon>
    </lineage>
</organism>
<evidence type="ECO:0000256" key="6">
    <source>
        <dbReference type="SAM" id="MobiDB-lite"/>
    </source>
</evidence>
<dbReference type="SUPFAM" id="SSF158710">
    <property type="entry name" value="PSPTO4464-like"/>
    <property type="match status" value="1"/>
</dbReference>
<dbReference type="InterPro" id="IPR006839">
    <property type="entry name" value="DarP"/>
</dbReference>
<feature type="region of interest" description="Disordered" evidence="6">
    <location>
        <begin position="177"/>
        <end position="202"/>
    </location>
</feature>
<feature type="compositionally biased region" description="Acidic residues" evidence="6">
    <location>
        <begin position="187"/>
        <end position="202"/>
    </location>
</feature>
<evidence type="ECO:0000313" key="8">
    <source>
        <dbReference type="Proteomes" id="UP000005089"/>
    </source>
</evidence>
<evidence type="ECO:0000313" key="7">
    <source>
        <dbReference type="EMBL" id="EEO30937.1"/>
    </source>
</evidence>
<dbReference type="AlphaFoldDB" id="C3XCL1"/>
<dbReference type="GO" id="GO:0019843">
    <property type="term" value="F:rRNA binding"/>
    <property type="evidence" value="ECO:0007669"/>
    <property type="project" value="UniProtKB-UniRule"/>
</dbReference>
<dbReference type="HAMAP" id="MF_00765">
    <property type="entry name" value="DarP"/>
    <property type="match status" value="1"/>
</dbReference>
<comment type="subcellular location">
    <subcellularLocation>
        <location evidence="5">Cytoplasm</location>
    </subcellularLocation>
    <text evidence="5">Associates with late stage pre-50S ribosomal subunits.</text>
</comment>
<keyword evidence="4 5" id="KW-0694">RNA-binding</keyword>
<name>C3XCL1_OXAFO</name>
<keyword evidence="8" id="KW-1185">Reference proteome</keyword>
<feature type="region of interest" description="Disordered" evidence="6">
    <location>
        <begin position="1"/>
        <end position="27"/>
    </location>
</feature>
<evidence type="ECO:0000256" key="1">
    <source>
        <dbReference type="ARBA" id="ARBA00022490"/>
    </source>
</evidence>
<reference evidence="7 8" key="1">
    <citation type="submission" date="2009-02" db="EMBL/GenBank/DDBJ databases">
        <title>The Genome Sequence of Oxalobacter formigenes OXCC13.</title>
        <authorList>
            <consortium name="The Broad Institute Genome Sequencing Platform"/>
            <person name="Ward D."/>
            <person name="Young S.K."/>
            <person name="Kodira C.D."/>
            <person name="Zeng Q."/>
            <person name="Koehrsen M."/>
            <person name="Alvarado L."/>
            <person name="Berlin A."/>
            <person name="Borenstein D."/>
            <person name="Chen Z."/>
            <person name="Engels R."/>
            <person name="Freedman E."/>
            <person name="Gellesch M."/>
            <person name="Goldberg J."/>
            <person name="Griggs A."/>
            <person name="Gujja S."/>
            <person name="Heiman D."/>
            <person name="Hepburn T."/>
            <person name="Howarth C."/>
            <person name="Jen D."/>
            <person name="Larson L."/>
            <person name="Lewis B."/>
            <person name="Mehta T."/>
            <person name="Park D."/>
            <person name="Pearson M."/>
            <person name="Roberts A."/>
            <person name="Saif S."/>
            <person name="Shea T."/>
            <person name="Shenoy N."/>
            <person name="Sisk P."/>
            <person name="Stolte C."/>
            <person name="Sykes S."/>
            <person name="Walk T."/>
            <person name="White J."/>
            <person name="Yandava C."/>
            <person name="Allison M.J."/>
            <person name="Lander E."/>
            <person name="Nusbaum C."/>
            <person name="Galagan J."/>
            <person name="Birren B."/>
        </authorList>
    </citation>
    <scope>NUCLEOTIDE SEQUENCE [LARGE SCALE GENOMIC DNA]</scope>
    <source>
        <strain evidence="7 8">OXCC13</strain>
    </source>
</reference>
<proteinExistence type="inferred from homology"/>
<dbReference type="GO" id="GO:0005829">
    <property type="term" value="C:cytosol"/>
    <property type="evidence" value="ECO:0007669"/>
    <property type="project" value="TreeGrafter"/>
</dbReference>
<comment type="similarity">
    <text evidence="5">Belongs to the DarP family.</text>
</comment>
<dbReference type="CDD" id="cd16331">
    <property type="entry name" value="YjgA-like"/>
    <property type="match status" value="1"/>
</dbReference>
<dbReference type="Gene3D" id="1.10.60.30">
    <property type="entry name" value="PSPTO4464-like domains"/>
    <property type="match status" value="2"/>
</dbReference>
<dbReference type="HOGENOM" id="CLU_106757_2_0_4"/>
<dbReference type="Proteomes" id="UP000005089">
    <property type="component" value="Unassembled WGS sequence"/>
</dbReference>
<dbReference type="PANTHER" id="PTHR38101">
    <property type="entry name" value="UPF0307 PROTEIN YJGA"/>
    <property type="match status" value="1"/>
</dbReference>
<dbReference type="GO" id="GO:1902626">
    <property type="term" value="P:assembly of large subunit precursor of preribosome"/>
    <property type="evidence" value="ECO:0007669"/>
    <property type="project" value="UniProtKB-UniRule"/>
</dbReference>
<comment type="function">
    <text evidence="5">Member of a network of 50S ribosomal subunit biogenesis factors which assembles along the 30S-50S interface, preventing incorrect 23S rRNA structures from forming. Promotes peptidyl transferase center (PTC) maturation.</text>
</comment>
<dbReference type="GO" id="GO:0043022">
    <property type="term" value="F:ribosome binding"/>
    <property type="evidence" value="ECO:0007669"/>
    <property type="project" value="UniProtKB-UniRule"/>
</dbReference>
<dbReference type="EMBL" id="GG658170">
    <property type="protein sequence ID" value="EEO30937.1"/>
    <property type="molecule type" value="Genomic_DNA"/>
</dbReference>
<dbReference type="GeneID" id="77134023"/>
<keyword evidence="2 5" id="KW-0690">Ribosome biogenesis</keyword>
<evidence type="ECO:0000256" key="2">
    <source>
        <dbReference type="ARBA" id="ARBA00022517"/>
    </source>
</evidence>
<evidence type="ECO:0000256" key="4">
    <source>
        <dbReference type="ARBA" id="ARBA00022884"/>
    </source>
</evidence>
<dbReference type="eggNOG" id="COG3028">
    <property type="taxonomic scope" value="Bacteria"/>
</dbReference>
<dbReference type="PANTHER" id="PTHR38101:SF1">
    <property type="entry name" value="UPF0307 PROTEIN YJGA"/>
    <property type="match status" value="1"/>
</dbReference>